<sequence>MTETIPSNQVENGADNRWLFTAQEIDQIAKYLVCNQRRYRENMIIPRSFAPTVIKSNEEKRVEAIFESCPFKAVLSLLA</sequence>
<reference evidence="1 2" key="1">
    <citation type="submission" date="2023-11" db="EMBL/GenBank/DDBJ databases">
        <title>Halocaridina rubra genome assembly.</title>
        <authorList>
            <person name="Smith C."/>
        </authorList>
    </citation>
    <scope>NUCLEOTIDE SEQUENCE [LARGE SCALE GENOMIC DNA]</scope>
    <source>
        <strain evidence="1">EP-1</strain>
        <tissue evidence="1">Whole</tissue>
    </source>
</reference>
<feature type="non-terminal residue" evidence="1">
    <location>
        <position position="79"/>
    </location>
</feature>
<organism evidence="1 2">
    <name type="scientific">Halocaridina rubra</name>
    <name type="common">Hawaiian red shrimp</name>
    <dbReference type="NCBI Taxonomy" id="373956"/>
    <lineage>
        <taxon>Eukaryota</taxon>
        <taxon>Metazoa</taxon>
        <taxon>Ecdysozoa</taxon>
        <taxon>Arthropoda</taxon>
        <taxon>Crustacea</taxon>
        <taxon>Multicrustacea</taxon>
        <taxon>Malacostraca</taxon>
        <taxon>Eumalacostraca</taxon>
        <taxon>Eucarida</taxon>
        <taxon>Decapoda</taxon>
        <taxon>Pleocyemata</taxon>
        <taxon>Caridea</taxon>
        <taxon>Atyoidea</taxon>
        <taxon>Atyidae</taxon>
        <taxon>Halocaridina</taxon>
    </lineage>
</organism>
<dbReference type="EMBL" id="JAXCGZ010016914">
    <property type="protein sequence ID" value="KAK7069350.1"/>
    <property type="molecule type" value="Genomic_DNA"/>
</dbReference>
<dbReference type="Proteomes" id="UP001381693">
    <property type="component" value="Unassembled WGS sequence"/>
</dbReference>
<gene>
    <name evidence="1" type="primary">TIMM22</name>
    <name evidence="1" type="ORF">SK128_000335</name>
</gene>
<name>A0AAN8WZP4_HALRR</name>
<dbReference type="AlphaFoldDB" id="A0AAN8WZP4"/>
<keyword evidence="2" id="KW-1185">Reference proteome</keyword>
<evidence type="ECO:0000313" key="2">
    <source>
        <dbReference type="Proteomes" id="UP001381693"/>
    </source>
</evidence>
<proteinExistence type="predicted"/>
<evidence type="ECO:0000313" key="1">
    <source>
        <dbReference type="EMBL" id="KAK7069350.1"/>
    </source>
</evidence>
<comment type="caution">
    <text evidence="1">The sequence shown here is derived from an EMBL/GenBank/DDBJ whole genome shotgun (WGS) entry which is preliminary data.</text>
</comment>
<protein>
    <submittedName>
        <fullName evidence="1">Mitochondrial import inner membrane translocase subunit Tim22</fullName>
    </submittedName>
</protein>
<accession>A0AAN8WZP4</accession>